<proteinExistence type="predicted"/>
<dbReference type="Pfam" id="PF00078">
    <property type="entry name" value="RVT_1"/>
    <property type="match status" value="1"/>
</dbReference>
<reference evidence="3" key="1">
    <citation type="submission" date="2014-12" db="EMBL/GenBank/DDBJ databases">
        <title>Insight into the proteome of Arion vulgaris.</title>
        <authorList>
            <person name="Aradska J."/>
            <person name="Bulat T."/>
            <person name="Smidak R."/>
            <person name="Sarate P."/>
            <person name="Gangsoo J."/>
            <person name="Sialana F."/>
            <person name="Bilban M."/>
            <person name="Lubec G."/>
        </authorList>
    </citation>
    <scope>NUCLEOTIDE SEQUENCE</scope>
    <source>
        <tissue evidence="3">Skin</tissue>
    </source>
</reference>
<name>A0A0B7AX92_9EUPU</name>
<feature type="region of interest" description="Disordered" evidence="1">
    <location>
        <begin position="23"/>
        <end position="59"/>
    </location>
</feature>
<evidence type="ECO:0000313" key="4">
    <source>
        <dbReference type="EMBL" id="CEK84691.1"/>
    </source>
</evidence>
<protein>
    <recommendedName>
        <fullName evidence="2">Reverse transcriptase domain-containing protein</fullName>
    </recommendedName>
</protein>
<feature type="domain" description="Reverse transcriptase" evidence="2">
    <location>
        <begin position="1"/>
        <end position="158"/>
    </location>
</feature>
<dbReference type="EMBL" id="HACG01037821">
    <property type="protein sequence ID" value="CEK84686.1"/>
    <property type="molecule type" value="Transcribed_RNA"/>
</dbReference>
<accession>A0A0B7AX92</accession>
<evidence type="ECO:0000313" key="3">
    <source>
        <dbReference type="EMBL" id="CEK84686.1"/>
    </source>
</evidence>
<organism evidence="3">
    <name type="scientific">Arion vulgaris</name>
    <dbReference type="NCBI Taxonomy" id="1028688"/>
    <lineage>
        <taxon>Eukaryota</taxon>
        <taxon>Metazoa</taxon>
        <taxon>Spiralia</taxon>
        <taxon>Lophotrochozoa</taxon>
        <taxon>Mollusca</taxon>
        <taxon>Gastropoda</taxon>
        <taxon>Heterobranchia</taxon>
        <taxon>Euthyneura</taxon>
        <taxon>Panpulmonata</taxon>
        <taxon>Eupulmonata</taxon>
        <taxon>Stylommatophora</taxon>
        <taxon>Helicina</taxon>
        <taxon>Arionoidea</taxon>
        <taxon>Arionidae</taxon>
        <taxon>Arion</taxon>
    </lineage>
</organism>
<sequence>MAWKFITSIRVARNIRNNYQQTNHISHEQTQPVQPFPNRLQKQKKHSRPAYQTRTRGKSRVRQERKKLLLFSWMWPEHMMNAGEKGHSIKPERWANFMQDRYFTVTINNETSTHEQENGIPQGSVISPTIFTIMVNDLGDEFTDMKTSLSQFADNAAI</sequence>
<dbReference type="InterPro" id="IPR000477">
    <property type="entry name" value="RT_dom"/>
</dbReference>
<dbReference type="EMBL" id="HACG01037826">
    <property type="protein sequence ID" value="CEK84691.1"/>
    <property type="molecule type" value="Transcribed_RNA"/>
</dbReference>
<evidence type="ECO:0000259" key="2">
    <source>
        <dbReference type="PROSITE" id="PS50878"/>
    </source>
</evidence>
<evidence type="ECO:0000256" key="1">
    <source>
        <dbReference type="SAM" id="MobiDB-lite"/>
    </source>
</evidence>
<gene>
    <name evidence="3" type="primary">ORF143988</name>
    <name evidence="4" type="synonym">ORF144006</name>
</gene>
<dbReference type="AlphaFoldDB" id="A0A0B7AX92"/>
<dbReference type="PROSITE" id="PS50878">
    <property type="entry name" value="RT_POL"/>
    <property type="match status" value="1"/>
</dbReference>
<feature type="compositionally biased region" description="Polar residues" evidence="1">
    <location>
        <begin position="23"/>
        <end position="33"/>
    </location>
</feature>